<feature type="coiled-coil region" evidence="1">
    <location>
        <begin position="10"/>
        <end position="37"/>
    </location>
</feature>
<protein>
    <submittedName>
        <fullName evidence="2">Uncharacterized protein</fullName>
    </submittedName>
</protein>
<dbReference type="EMBL" id="CP108223">
    <property type="protein sequence ID" value="WTT23904.1"/>
    <property type="molecule type" value="Genomic_DNA"/>
</dbReference>
<keyword evidence="1" id="KW-0175">Coiled coil</keyword>
<organism evidence="2">
    <name type="scientific">Streptomyces sp. NBC_00093</name>
    <dbReference type="NCBI Taxonomy" id="2975649"/>
    <lineage>
        <taxon>Bacteria</taxon>
        <taxon>Bacillati</taxon>
        <taxon>Actinomycetota</taxon>
        <taxon>Actinomycetes</taxon>
        <taxon>Kitasatosporales</taxon>
        <taxon>Streptomycetaceae</taxon>
        <taxon>Streptomyces</taxon>
    </lineage>
</organism>
<reference evidence="2" key="1">
    <citation type="submission" date="2022-10" db="EMBL/GenBank/DDBJ databases">
        <title>The complete genomes of actinobacterial strains from the NBC collection.</title>
        <authorList>
            <person name="Joergensen T.S."/>
            <person name="Alvarez Arevalo M."/>
            <person name="Sterndorff E.B."/>
            <person name="Faurdal D."/>
            <person name="Vuksanovic O."/>
            <person name="Mourched A.-S."/>
            <person name="Charusanti P."/>
            <person name="Shaw S."/>
            <person name="Blin K."/>
            <person name="Weber T."/>
        </authorList>
    </citation>
    <scope>NUCLEOTIDE SEQUENCE</scope>
    <source>
        <strain evidence="2">NBC_00093</strain>
    </source>
</reference>
<proteinExistence type="predicted"/>
<evidence type="ECO:0000256" key="1">
    <source>
        <dbReference type="SAM" id="Coils"/>
    </source>
</evidence>
<evidence type="ECO:0000313" key="2">
    <source>
        <dbReference type="EMBL" id="WTT23904.1"/>
    </source>
</evidence>
<accession>A0AAU2AK58</accession>
<name>A0AAU2AK58_9ACTN</name>
<sequence length="46" mass="4859">MGDQDRQMAAQAMEEARRQAAADLAAANEAAERLSRLLQTTGGGAR</sequence>
<gene>
    <name evidence="2" type="ORF">OHA22_51105</name>
</gene>
<dbReference type="AlphaFoldDB" id="A0AAU2AK58"/>